<accession>A0ACB9WVH2</accession>
<feature type="non-terminal residue" evidence="1">
    <location>
        <position position="111"/>
    </location>
</feature>
<evidence type="ECO:0000313" key="1">
    <source>
        <dbReference type="EMBL" id="KAI4817954.1"/>
    </source>
</evidence>
<comment type="caution">
    <text evidence="1">The sequence shown here is derived from an EMBL/GenBank/DDBJ whole genome shotgun (WGS) entry which is preliminary data.</text>
</comment>
<reference evidence="1" key="1">
    <citation type="submission" date="2022-05" db="EMBL/GenBank/DDBJ databases">
        <title>Chromosome-level genome of Chaenocephalus aceratus.</title>
        <authorList>
            <person name="Park H."/>
        </authorList>
    </citation>
    <scope>NUCLEOTIDE SEQUENCE</scope>
    <source>
        <strain evidence="1">KU_202001</strain>
    </source>
</reference>
<protein>
    <submittedName>
        <fullName evidence="1">Uncharacterized protein</fullName>
    </submittedName>
</protein>
<evidence type="ECO:0000313" key="2">
    <source>
        <dbReference type="Proteomes" id="UP001057452"/>
    </source>
</evidence>
<organism evidence="1 2">
    <name type="scientific">Chaenocephalus aceratus</name>
    <name type="common">Blackfin icefish</name>
    <name type="synonym">Chaenichthys aceratus</name>
    <dbReference type="NCBI Taxonomy" id="36190"/>
    <lineage>
        <taxon>Eukaryota</taxon>
        <taxon>Metazoa</taxon>
        <taxon>Chordata</taxon>
        <taxon>Craniata</taxon>
        <taxon>Vertebrata</taxon>
        <taxon>Euteleostomi</taxon>
        <taxon>Actinopterygii</taxon>
        <taxon>Neopterygii</taxon>
        <taxon>Teleostei</taxon>
        <taxon>Neoteleostei</taxon>
        <taxon>Acanthomorphata</taxon>
        <taxon>Eupercaria</taxon>
        <taxon>Perciformes</taxon>
        <taxon>Notothenioidei</taxon>
        <taxon>Channichthyidae</taxon>
        <taxon>Chaenocephalus</taxon>
    </lineage>
</organism>
<sequence length="111" mass="12622">MSSRFPSSLLGGAPQGDGTHSRHSPEATVTPRPQRKRRTPCGLQTYCRRVESVWRGRNVFGPKTHRPDSPNGLSGQYFKAVVEDPDSRKIRPPFLFGHMRRGRRRSRRGVI</sequence>
<name>A0ACB9WVH2_CHAAC</name>
<dbReference type="EMBL" id="CM043795">
    <property type="protein sequence ID" value="KAI4817954.1"/>
    <property type="molecule type" value="Genomic_DNA"/>
</dbReference>
<keyword evidence="2" id="KW-1185">Reference proteome</keyword>
<proteinExistence type="predicted"/>
<dbReference type="Proteomes" id="UP001057452">
    <property type="component" value="Chromosome 11"/>
</dbReference>
<gene>
    <name evidence="1" type="ORF">KUCAC02_011323</name>
</gene>